<gene>
    <name evidence="1" type="ORF">EYF80_020827</name>
</gene>
<sequence>MCQEEYSSKKHHAGVDTVVCTNEADLEERGAGGTLSHQKPRAVWITGGRENAFCFSSLADSRTRPTVTALGFGGGSFKKKSFYVRSQQAPFKDLIEN</sequence>
<dbReference type="Proteomes" id="UP000314294">
    <property type="component" value="Unassembled WGS sequence"/>
</dbReference>
<dbReference type="EMBL" id="SRLO01000182">
    <property type="protein sequence ID" value="TNN68966.1"/>
    <property type="molecule type" value="Genomic_DNA"/>
</dbReference>
<organism evidence="1 2">
    <name type="scientific">Liparis tanakae</name>
    <name type="common">Tanaka's snailfish</name>
    <dbReference type="NCBI Taxonomy" id="230148"/>
    <lineage>
        <taxon>Eukaryota</taxon>
        <taxon>Metazoa</taxon>
        <taxon>Chordata</taxon>
        <taxon>Craniata</taxon>
        <taxon>Vertebrata</taxon>
        <taxon>Euteleostomi</taxon>
        <taxon>Actinopterygii</taxon>
        <taxon>Neopterygii</taxon>
        <taxon>Teleostei</taxon>
        <taxon>Neoteleostei</taxon>
        <taxon>Acanthomorphata</taxon>
        <taxon>Eupercaria</taxon>
        <taxon>Perciformes</taxon>
        <taxon>Cottioidei</taxon>
        <taxon>Cottales</taxon>
        <taxon>Liparidae</taxon>
        <taxon>Liparis</taxon>
    </lineage>
</organism>
<dbReference type="AlphaFoldDB" id="A0A4Z2HSX8"/>
<evidence type="ECO:0000313" key="1">
    <source>
        <dbReference type="EMBL" id="TNN68966.1"/>
    </source>
</evidence>
<accession>A0A4Z2HSX8</accession>
<evidence type="ECO:0000313" key="2">
    <source>
        <dbReference type="Proteomes" id="UP000314294"/>
    </source>
</evidence>
<comment type="caution">
    <text evidence="1">The sequence shown here is derived from an EMBL/GenBank/DDBJ whole genome shotgun (WGS) entry which is preliminary data.</text>
</comment>
<name>A0A4Z2HSX8_9TELE</name>
<proteinExistence type="predicted"/>
<keyword evidence="2" id="KW-1185">Reference proteome</keyword>
<protein>
    <submittedName>
        <fullName evidence="1">Uncharacterized protein</fullName>
    </submittedName>
</protein>
<reference evidence="1 2" key="1">
    <citation type="submission" date="2019-03" db="EMBL/GenBank/DDBJ databases">
        <title>First draft genome of Liparis tanakae, snailfish: a comprehensive survey of snailfish specific genes.</title>
        <authorList>
            <person name="Kim W."/>
            <person name="Song I."/>
            <person name="Jeong J.-H."/>
            <person name="Kim D."/>
            <person name="Kim S."/>
            <person name="Ryu S."/>
            <person name="Song J.Y."/>
            <person name="Lee S.K."/>
        </authorList>
    </citation>
    <scope>NUCLEOTIDE SEQUENCE [LARGE SCALE GENOMIC DNA]</scope>
    <source>
        <tissue evidence="1">Muscle</tissue>
    </source>
</reference>